<comment type="caution">
    <text evidence="3">The sequence shown here is derived from an EMBL/GenBank/DDBJ whole genome shotgun (WGS) entry which is preliminary data.</text>
</comment>
<dbReference type="EMBL" id="VSSQ01005111">
    <property type="protein sequence ID" value="MPM27890.1"/>
    <property type="molecule type" value="Genomic_DNA"/>
</dbReference>
<feature type="compositionally biased region" description="Acidic residues" evidence="1">
    <location>
        <begin position="119"/>
        <end position="129"/>
    </location>
</feature>
<dbReference type="InterPro" id="IPR058469">
    <property type="entry name" value="DUF8156"/>
</dbReference>
<feature type="region of interest" description="Disordered" evidence="1">
    <location>
        <begin position="107"/>
        <end position="129"/>
    </location>
</feature>
<sequence length="129" mass="14724">MGRTIVSATQTWIEEDKALKRFERALRKKDQVLINELMALAHTHIAEASYASNLYPMDVYLISMLLELYKKLKRLEVQLQKNGVLADDELTQMRGITSLLELAGIDEPEPAEDQHFDDGTEYIDLEEGA</sequence>
<proteinExistence type="predicted"/>
<dbReference type="Pfam" id="PF26485">
    <property type="entry name" value="DUF8156"/>
    <property type="match status" value="1"/>
</dbReference>
<feature type="domain" description="DUF8156" evidence="2">
    <location>
        <begin position="1"/>
        <end position="81"/>
    </location>
</feature>
<accession>A0A644YHF6</accession>
<evidence type="ECO:0000259" key="2">
    <source>
        <dbReference type="Pfam" id="PF26485"/>
    </source>
</evidence>
<name>A0A644YHF6_9ZZZZ</name>
<dbReference type="AlphaFoldDB" id="A0A644YHF6"/>
<protein>
    <recommendedName>
        <fullName evidence="2">DUF8156 domain-containing protein</fullName>
    </recommendedName>
</protein>
<evidence type="ECO:0000313" key="3">
    <source>
        <dbReference type="EMBL" id="MPM27890.1"/>
    </source>
</evidence>
<evidence type="ECO:0000256" key="1">
    <source>
        <dbReference type="SAM" id="MobiDB-lite"/>
    </source>
</evidence>
<reference evidence="3" key="1">
    <citation type="submission" date="2019-08" db="EMBL/GenBank/DDBJ databases">
        <authorList>
            <person name="Kucharzyk K."/>
            <person name="Murdoch R.W."/>
            <person name="Higgins S."/>
            <person name="Loffler F."/>
        </authorList>
    </citation>
    <scope>NUCLEOTIDE SEQUENCE</scope>
</reference>
<organism evidence="3">
    <name type="scientific">bioreactor metagenome</name>
    <dbReference type="NCBI Taxonomy" id="1076179"/>
    <lineage>
        <taxon>unclassified sequences</taxon>
        <taxon>metagenomes</taxon>
        <taxon>ecological metagenomes</taxon>
    </lineage>
</organism>
<gene>
    <name evidence="3" type="ORF">SDC9_74405</name>
</gene>